<dbReference type="AlphaFoldDB" id="A0AA39XMB0"/>
<dbReference type="PANTHER" id="PTHR21310">
    <property type="entry name" value="AMINOGLYCOSIDE PHOSPHOTRANSFERASE-RELATED-RELATED"/>
    <property type="match status" value="1"/>
</dbReference>
<reference evidence="2" key="1">
    <citation type="submission" date="2023-06" db="EMBL/GenBank/DDBJ databases">
        <title>Genome-scale phylogeny and comparative genomics of the fungal order Sordariales.</title>
        <authorList>
            <consortium name="Lawrence Berkeley National Laboratory"/>
            <person name="Hensen N."/>
            <person name="Bonometti L."/>
            <person name="Westerberg I."/>
            <person name="Brannstrom I.O."/>
            <person name="Guillou S."/>
            <person name="Cros-Aarteil S."/>
            <person name="Calhoun S."/>
            <person name="Haridas S."/>
            <person name="Kuo A."/>
            <person name="Mondo S."/>
            <person name="Pangilinan J."/>
            <person name="Riley R."/>
            <person name="LaButti K."/>
            <person name="Andreopoulos B."/>
            <person name="Lipzen A."/>
            <person name="Chen C."/>
            <person name="Yanf M."/>
            <person name="Daum C."/>
            <person name="Ng V."/>
            <person name="Clum A."/>
            <person name="Steindorff A."/>
            <person name="Ohm R."/>
            <person name="Martin F."/>
            <person name="Silar P."/>
            <person name="Natvig D."/>
            <person name="Lalanne C."/>
            <person name="Gautier V."/>
            <person name="Ament-velasquez S.L."/>
            <person name="Kruys A."/>
            <person name="Hutchinson M.I."/>
            <person name="Powell A.J."/>
            <person name="Barry K."/>
            <person name="Miller A.N."/>
            <person name="Grigoriev I.V."/>
            <person name="Debuchy R."/>
            <person name="Gladieux P."/>
            <person name="Thoren M.H."/>
            <person name="Johannesson H."/>
        </authorList>
    </citation>
    <scope>NUCLEOTIDE SEQUENCE</scope>
    <source>
        <strain evidence="2">SMH3391-2</strain>
    </source>
</reference>
<dbReference type="InterPro" id="IPR011009">
    <property type="entry name" value="Kinase-like_dom_sf"/>
</dbReference>
<name>A0AA39XMB0_9PEZI</name>
<dbReference type="InterPro" id="IPR002575">
    <property type="entry name" value="Aminoglycoside_PTrfase"/>
</dbReference>
<dbReference type="EMBL" id="JAULSR010000001">
    <property type="protein sequence ID" value="KAK0636662.1"/>
    <property type="molecule type" value="Genomic_DNA"/>
</dbReference>
<organism evidence="2 3">
    <name type="scientific">Bombardia bombarda</name>
    <dbReference type="NCBI Taxonomy" id="252184"/>
    <lineage>
        <taxon>Eukaryota</taxon>
        <taxon>Fungi</taxon>
        <taxon>Dikarya</taxon>
        <taxon>Ascomycota</taxon>
        <taxon>Pezizomycotina</taxon>
        <taxon>Sordariomycetes</taxon>
        <taxon>Sordariomycetidae</taxon>
        <taxon>Sordariales</taxon>
        <taxon>Lasiosphaeriaceae</taxon>
        <taxon>Bombardia</taxon>
    </lineage>
</organism>
<evidence type="ECO:0000313" key="2">
    <source>
        <dbReference type="EMBL" id="KAK0636662.1"/>
    </source>
</evidence>
<keyword evidence="3" id="KW-1185">Reference proteome</keyword>
<protein>
    <recommendedName>
        <fullName evidence="1">Aminoglycoside phosphotransferase domain-containing protein</fullName>
    </recommendedName>
</protein>
<dbReference type="SUPFAM" id="SSF56112">
    <property type="entry name" value="Protein kinase-like (PK-like)"/>
    <property type="match status" value="1"/>
</dbReference>
<feature type="domain" description="Aminoglycoside phosphotransferase" evidence="1">
    <location>
        <begin position="77"/>
        <end position="358"/>
    </location>
</feature>
<accession>A0AA39XMB0</accession>
<proteinExistence type="predicted"/>
<evidence type="ECO:0000313" key="3">
    <source>
        <dbReference type="Proteomes" id="UP001174934"/>
    </source>
</evidence>
<dbReference type="PANTHER" id="PTHR21310:SF37">
    <property type="entry name" value="AMINOGLYCOSIDE PHOSPHOTRANSFERASE DOMAIN-CONTAINING PROTEIN"/>
    <property type="match status" value="1"/>
</dbReference>
<dbReference type="Proteomes" id="UP001174934">
    <property type="component" value="Unassembled WGS sequence"/>
</dbReference>
<dbReference type="InterPro" id="IPR051678">
    <property type="entry name" value="AGP_Transferase"/>
</dbReference>
<evidence type="ECO:0000259" key="1">
    <source>
        <dbReference type="Pfam" id="PF01636"/>
    </source>
</evidence>
<comment type="caution">
    <text evidence="2">The sequence shown here is derived from an EMBL/GenBank/DDBJ whole genome shotgun (WGS) entry which is preliminary data.</text>
</comment>
<dbReference type="Pfam" id="PF01636">
    <property type="entry name" value="APH"/>
    <property type="match status" value="1"/>
</dbReference>
<gene>
    <name evidence="2" type="ORF">B0T17DRAFT_605317</name>
</gene>
<sequence>MPTGRPCDTWTRNFESVAPDCEHVYMQMGSVLAHANQKSLQDVALAVRSARTSEFDKSATCTISTITPGSGTWGIKNLIFEVKFSDGVCWIVKVQYLPPKTHRSISQAQSATRALASEIATMKVVRDRTTIPIPDIVYFDTSASNFFGYPFFIMDSTKGFLLGSPIAASVPNEKMPHVAQQMADVLFQLQNLTFDRLGRIWCGENCDVDLEIIPVQSDLKLDQPETTSTIITNQMETLDNDSFNIFNGSDDASDDDLFDEFISMPDEENKGTVTTSSTHEWVHELRMRENKAILAQHGSDRERVTACWVLYAAMSYFLQNDRAHGPFPLCHLDLYHGNLLFDNDFNLVGITDWSDAQTVPLERLAVSPEFVTFPFVDEERKEKTGFFAKHTRECLVKLEESQYDTASASVPRLSTIFGQKTGTIALRCLYSLPHNAVGEAKEVVRLVTRSKGKMPWDQMVARYGNSDDLPWKSSQR</sequence>